<feature type="region of interest" description="Disordered" evidence="1">
    <location>
        <begin position="377"/>
        <end position="398"/>
    </location>
</feature>
<dbReference type="InterPro" id="IPR046675">
    <property type="entry name" value="DUF6545"/>
</dbReference>
<feature type="transmembrane region" description="Helical" evidence="2">
    <location>
        <begin position="34"/>
        <end position="56"/>
    </location>
</feature>
<dbReference type="Pfam" id="PF20182">
    <property type="entry name" value="DUF6545"/>
    <property type="match status" value="1"/>
</dbReference>
<dbReference type="RefSeq" id="WP_189979439.1">
    <property type="nucleotide sequence ID" value="NZ_BNBF01000003.1"/>
</dbReference>
<keyword evidence="2" id="KW-0472">Membrane</keyword>
<dbReference type="InterPro" id="IPR050039">
    <property type="entry name" value="MAB_1171c-like"/>
</dbReference>
<accession>A0A919C334</accession>
<evidence type="ECO:0000256" key="1">
    <source>
        <dbReference type="SAM" id="MobiDB-lite"/>
    </source>
</evidence>
<gene>
    <name evidence="4" type="ORF">GCM10018980_14960</name>
</gene>
<sequence>MSLVVYMASFLLALAAILLRRPRRTPRSPLSIATRATAFIAAVCFFWSAPVTLAAVNHATGIPNVGAPLTYGSISALSCSLIILLIHWKGGPQEQIRRMTRLVVAVYGTLILAIVVLFSLADAHTERLTDLDTYYANTPFMREMITLYLMGHLASTIVLSAVCLKWARDEVTGLLRLGLRLILVGLLLDALGFTVAKVTAVVARWMGYDLDFLSTTVAPPAAALGALVYSAGFVLPRLASAAAAERQSLATYRALRPLWSAVKDVATAPPVAEPTWWQLWWQLPSSRVYLLEANIRDALLQLTAYIDQRVGRTAFEAAVERGEQRAEARVAAEKAMIIDGIRRASGKGDGPADPPEKFRVTIDLVELAHAVDRLREAASAPDQVKARRRQVSDTDVRS</sequence>
<evidence type="ECO:0000313" key="4">
    <source>
        <dbReference type="EMBL" id="GHG40591.1"/>
    </source>
</evidence>
<keyword evidence="2" id="KW-0812">Transmembrane</keyword>
<dbReference type="NCBIfam" id="NF042915">
    <property type="entry name" value="MAB_1171c_fam"/>
    <property type="match status" value="1"/>
</dbReference>
<feature type="transmembrane region" description="Helical" evidence="2">
    <location>
        <begin position="68"/>
        <end position="88"/>
    </location>
</feature>
<feature type="transmembrane region" description="Helical" evidence="2">
    <location>
        <begin position="6"/>
        <end position="22"/>
    </location>
</feature>
<dbReference type="EMBL" id="BNBF01000003">
    <property type="protein sequence ID" value="GHG40591.1"/>
    <property type="molecule type" value="Genomic_DNA"/>
</dbReference>
<keyword evidence="5" id="KW-1185">Reference proteome</keyword>
<evidence type="ECO:0000256" key="2">
    <source>
        <dbReference type="SAM" id="Phobius"/>
    </source>
</evidence>
<proteinExistence type="predicted"/>
<protein>
    <recommendedName>
        <fullName evidence="3">DUF6545 domain-containing protein</fullName>
    </recommendedName>
</protein>
<evidence type="ECO:0000313" key="5">
    <source>
        <dbReference type="Proteomes" id="UP000619355"/>
    </source>
</evidence>
<name>A0A919C334_9ACTN</name>
<dbReference type="Proteomes" id="UP000619355">
    <property type="component" value="Unassembled WGS sequence"/>
</dbReference>
<evidence type="ECO:0000259" key="3">
    <source>
        <dbReference type="Pfam" id="PF20182"/>
    </source>
</evidence>
<feature type="transmembrane region" description="Helical" evidence="2">
    <location>
        <begin position="217"/>
        <end position="239"/>
    </location>
</feature>
<feature type="domain" description="DUF6545" evidence="3">
    <location>
        <begin position="249"/>
        <end position="359"/>
    </location>
</feature>
<reference evidence="5" key="1">
    <citation type="journal article" date="2019" name="Int. J. Syst. Evol. Microbiol.">
        <title>The Global Catalogue of Microorganisms (GCM) 10K type strain sequencing project: providing services to taxonomists for standard genome sequencing and annotation.</title>
        <authorList>
            <consortium name="The Broad Institute Genomics Platform"/>
            <consortium name="The Broad Institute Genome Sequencing Center for Infectious Disease"/>
            <person name="Wu L."/>
            <person name="Ma J."/>
        </authorList>
    </citation>
    <scope>NUCLEOTIDE SEQUENCE [LARGE SCALE GENOMIC DNA]</scope>
    <source>
        <strain evidence="5">JCM 4253</strain>
    </source>
</reference>
<keyword evidence="2" id="KW-1133">Transmembrane helix</keyword>
<organism evidence="4 5">
    <name type="scientific">Streptomyces capoamus</name>
    <dbReference type="NCBI Taxonomy" id="68183"/>
    <lineage>
        <taxon>Bacteria</taxon>
        <taxon>Bacillati</taxon>
        <taxon>Actinomycetota</taxon>
        <taxon>Actinomycetes</taxon>
        <taxon>Kitasatosporales</taxon>
        <taxon>Streptomycetaceae</taxon>
        <taxon>Streptomyces</taxon>
    </lineage>
</organism>
<dbReference type="AlphaFoldDB" id="A0A919C334"/>
<comment type="caution">
    <text evidence="4">The sequence shown here is derived from an EMBL/GenBank/DDBJ whole genome shotgun (WGS) entry which is preliminary data.</text>
</comment>
<feature type="transmembrane region" description="Helical" evidence="2">
    <location>
        <begin position="100"/>
        <end position="121"/>
    </location>
</feature>
<feature type="transmembrane region" description="Helical" evidence="2">
    <location>
        <begin position="145"/>
        <end position="167"/>
    </location>
</feature>
<feature type="transmembrane region" description="Helical" evidence="2">
    <location>
        <begin position="179"/>
        <end position="205"/>
    </location>
</feature>